<dbReference type="AlphaFoldDB" id="A0A364V4H6"/>
<protein>
    <submittedName>
        <fullName evidence="2">Alpha/beta hydrolase</fullName>
    </submittedName>
</protein>
<reference evidence="2 3" key="1">
    <citation type="journal article" date="2018" name="Syst. Appl. Microbiol.">
        <title>Corynebacterium heidelbergense sp. nov., isolated from the preen glands of Egyptian geese (Alopochen aegyptiacus).</title>
        <authorList>
            <person name="Braun M.S."/>
            <person name="Wang E."/>
            <person name="Zimmermann S."/>
            <person name="Wink M."/>
        </authorList>
    </citation>
    <scope>NUCLEOTIDE SEQUENCE [LARGE SCALE GENOMIC DNA]</scope>
    <source>
        <strain evidence="2 3">647</strain>
    </source>
</reference>
<dbReference type="InterPro" id="IPR029058">
    <property type="entry name" value="AB_hydrolase_fold"/>
</dbReference>
<dbReference type="InterPro" id="IPR050266">
    <property type="entry name" value="AB_hydrolase_sf"/>
</dbReference>
<dbReference type="InterPro" id="IPR000073">
    <property type="entry name" value="AB_hydrolase_1"/>
</dbReference>
<keyword evidence="2" id="KW-0378">Hydrolase</keyword>
<evidence type="ECO:0000313" key="3">
    <source>
        <dbReference type="Proteomes" id="UP000251577"/>
    </source>
</evidence>
<dbReference type="PRINTS" id="PR00412">
    <property type="entry name" value="EPOXHYDRLASE"/>
</dbReference>
<dbReference type="PANTHER" id="PTHR43798">
    <property type="entry name" value="MONOACYLGLYCEROL LIPASE"/>
    <property type="match status" value="1"/>
</dbReference>
<sequence length="306" mass="33649">MEPAAEHTPESIFVHSRGVRLHLTVQGPRNAPLLLLIHGFGGGAFEWQELLEQLRGAHYRIAAVDLRGTGRSDKTPRGYDLTTAASDMAGVIRGLGYTRAIVVGHGYGGLVGWTLAAHEPARVSCLVTLSAPHPVVQAQKILTQPVAHWSQLWPNLYVQLPKAPEKTLLKDSAAAAERYFRARVAPGFRDTELYRRHAELRRSAMLVDKVAHTSCEYRRWTFRSRFRPEGISFDRSFPRRIAIPVVCVNGSMDPAYTAAAARRSAQRGGPGSRAELLYGVGHFPHIEDPQAVAEILQRAVAAADAD</sequence>
<comment type="caution">
    <text evidence="2">The sequence shown here is derived from an EMBL/GenBank/DDBJ whole genome shotgun (WGS) entry which is preliminary data.</text>
</comment>
<evidence type="ECO:0000259" key="1">
    <source>
        <dbReference type="Pfam" id="PF00561"/>
    </source>
</evidence>
<dbReference type="PRINTS" id="PR00111">
    <property type="entry name" value="ABHYDROLASE"/>
</dbReference>
<keyword evidence="3" id="KW-1185">Reference proteome</keyword>
<dbReference type="GO" id="GO:0016020">
    <property type="term" value="C:membrane"/>
    <property type="evidence" value="ECO:0007669"/>
    <property type="project" value="TreeGrafter"/>
</dbReference>
<dbReference type="GO" id="GO:0047372">
    <property type="term" value="F:monoacylglycerol lipase activity"/>
    <property type="evidence" value="ECO:0007669"/>
    <property type="project" value="TreeGrafter"/>
</dbReference>
<dbReference type="SUPFAM" id="SSF53474">
    <property type="entry name" value="alpha/beta-Hydrolases"/>
    <property type="match status" value="1"/>
</dbReference>
<dbReference type="InterPro" id="IPR000639">
    <property type="entry name" value="Epox_hydrolase-like"/>
</dbReference>
<proteinExistence type="predicted"/>
<dbReference type="PANTHER" id="PTHR43798:SF33">
    <property type="entry name" value="HYDROLASE, PUTATIVE (AFU_ORTHOLOGUE AFUA_2G14860)-RELATED"/>
    <property type="match status" value="1"/>
</dbReference>
<organism evidence="2 3">
    <name type="scientific">Corynebacterium heidelbergense</name>
    <dbReference type="NCBI Taxonomy" id="2055947"/>
    <lineage>
        <taxon>Bacteria</taxon>
        <taxon>Bacillati</taxon>
        <taxon>Actinomycetota</taxon>
        <taxon>Actinomycetes</taxon>
        <taxon>Mycobacteriales</taxon>
        <taxon>Corynebacteriaceae</taxon>
        <taxon>Corynebacterium</taxon>
    </lineage>
</organism>
<evidence type="ECO:0000313" key="2">
    <source>
        <dbReference type="EMBL" id="RAV31544.1"/>
    </source>
</evidence>
<name>A0A364V4H6_9CORY</name>
<dbReference type="Pfam" id="PF00561">
    <property type="entry name" value="Abhydrolase_1"/>
    <property type="match status" value="1"/>
</dbReference>
<gene>
    <name evidence="2" type="ORF">DLJ54_07820</name>
</gene>
<dbReference type="GO" id="GO:0046464">
    <property type="term" value="P:acylglycerol catabolic process"/>
    <property type="evidence" value="ECO:0007669"/>
    <property type="project" value="TreeGrafter"/>
</dbReference>
<dbReference type="Proteomes" id="UP000251577">
    <property type="component" value="Unassembled WGS sequence"/>
</dbReference>
<dbReference type="EMBL" id="QHCV01000081">
    <property type="protein sequence ID" value="RAV31544.1"/>
    <property type="molecule type" value="Genomic_DNA"/>
</dbReference>
<dbReference type="Gene3D" id="3.40.50.1820">
    <property type="entry name" value="alpha/beta hydrolase"/>
    <property type="match status" value="1"/>
</dbReference>
<accession>A0A364V4H6</accession>
<feature type="domain" description="AB hydrolase-1" evidence="1">
    <location>
        <begin position="32"/>
        <end position="289"/>
    </location>
</feature>